<comment type="caution">
    <text evidence="4">The sequence shown here is derived from an EMBL/GenBank/DDBJ whole genome shotgun (WGS) entry which is preliminary data.</text>
</comment>
<dbReference type="InterPro" id="IPR007173">
    <property type="entry name" value="ALO_C"/>
</dbReference>
<dbReference type="SUPFAM" id="SSF56176">
    <property type="entry name" value="FAD-binding/transporter-associated domain-like"/>
    <property type="match status" value="1"/>
</dbReference>
<reference evidence="4 5" key="1">
    <citation type="submission" date="2019-09" db="EMBL/GenBank/DDBJ databases">
        <title>Chitinophaga ginsengihumi sp. nov., isolated from soil of ginseng rhizosphere.</title>
        <authorList>
            <person name="Lee J."/>
        </authorList>
    </citation>
    <scope>NUCLEOTIDE SEQUENCE [LARGE SCALE GENOMIC DNA]</scope>
    <source>
        <strain evidence="4 5">BN140078</strain>
    </source>
</reference>
<dbReference type="AlphaFoldDB" id="A0A5B2VML3"/>
<dbReference type="Gene3D" id="1.10.45.10">
    <property type="entry name" value="Vanillyl-alcohol Oxidase, Chain A, domain 4"/>
    <property type="match status" value="1"/>
</dbReference>
<protein>
    <submittedName>
        <fullName evidence="4">FAD-binding protein</fullName>
    </submittedName>
</protein>
<dbReference type="PIRSF" id="PIRSF000136">
    <property type="entry name" value="LGO_GLO"/>
    <property type="match status" value="1"/>
</dbReference>
<dbReference type="Pfam" id="PF04030">
    <property type="entry name" value="ALO"/>
    <property type="match status" value="1"/>
</dbReference>
<dbReference type="EMBL" id="VUOC01000004">
    <property type="protein sequence ID" value="KAA2240883.1"/>
    <property type="molecule type" value="Genomic_DNA"/>
</dbReference>
<dbReference type="Gene3D" id="3.30.70.2520">
    <property type="match status" value="1"/>
</dbReference>
<dbReference type="InterPro" id="IPR016171">
    <property type="entry name" value="Vanillyl_alc_oxidase_C-sub2"/>
</dbReference>
<keyword evidence="1" id="KW-0274">FAD</keyword>
<dbReference type="PANTHER" id="PTHR43762">
    <property type="entry name" value="L-GULONOLACTONE OXIDASE"/>
    <property type="match status" value="1"/>
</dbReference>
<dbReference type="GO" id="GO:0016020">
    <property type="term" value="C:membrane"/>
    <property type="evidence" value="ECO:0007669"/>
    <property type="project" value="InterPro"/>
</dbReference>
<organism evidence="4 5">
    <name type="scientific">Chitinophaga agrisoli</name>
    <dbReference type="NCBI Taxonomy" id="2607653"/>
    <lineage>
        <taxon>Bacteria</taxon>
        <taxon>Pseudomonadati</taxon>
        <taxon>Bacteroidota</taxon>
        <taxon>Chitinophagia</taxon>
        <taxon>Chitinophagales</taxon>
        <taxon>Chitinophagaceae</taxon>
        <taxon>Chitinophaga</taxon>
    </lineage>
</organism>
<dbReference type="InterPro" id="IPR016166">
    <property type="entry name" value="FAD-bd_PCMH"/>
</dbReference>
<accession>A0A5B2VML3</accession>
<dbReference type="InterPro" id="IPR010031">
    <property type="entry name" value="FAD_lactone_oxidase-like"/>
</dbReference>
<dbReference type="Gene3D" id="3.30.70.2530">
    <property type="match status" value="1"/>
</dbReference>
<dbReference type="InterPro" id="IPR016167">
    <property type="entry name" value="FAD-bd_PCMH_sub1"/>
</dbReference>
<reference evidence="4 5" key="2">
    <citation type="submission" date="2019-09" db="EMBL/GenBank/DDBJ databases">
        <authorList>
            <person name="Jin C."/>
        </authorList>
    </citation>
    <scope>NUCLEOTIDE SEQUENCE [LARGE SCALE GENOMIC DNA]</scope>
    <source>
        <strain evidence="4 5">BN140078</strain>
    </source>
</reference>
<dbReference type="InterPro" id="IPR036318">
    <property type="entry name" value="FAD-bd_PCMH-like_sf"/>
</dbReference>
<feature type="domain" description="FAD-binding PCMH-type" evidence="3">
    <location>
        <begin position="13"/>
        <end position="179"/>
    </location>
</feature>
<evidence type="ECO:0000256" key="2">
    <source>
        <dbReference type="ARBA" id="ARBA00023002"/>
    </source>
</evidence>
<keyword evidence="2" id="KW-0560">Oxidoreductase</keyword>
<dbReference type="Gene3D" id="3.30.465.10">
    <property type="match status" value="1"/>
</dbReference>
<evidence type="ECO:0000259" key="3">
    <source>
        <dbReference type="PROSITE" id="PS51387"/>
    </source>
</evidence>
<dbReference type="PROSITE" id="PS51387">
    <property type="entry name" value="FAD_PCMH"/>
    <property type="match status" value="1"/>
</dbReference>
<dbReference type="GO" id="GO:0080049">
    <property type="term" value="F:L-gulono-1,4-lactone dehydrogenase activity"/>
    <property type="evidence" value="ECO:0007669"/>
    <property type="project" value="TreeGrafter"/>
</dbReference>
<proteinExistence type="predicted"/>
<keyword evidence="1" id="KW-0285">Flavoprotein</keyword>
<dbReference type="GO" id="GO:0071949">
    <property type="term" value="F:FAD binding"/>
    <property type="evidence" value="ECO:0007669"/>
    <property type="project" value="InterPro"/>
</dbReference>
<dbReference type="InterPro" id="IPR016169">
    <property type="entry name" value="FAD-bd_PCMH_sub2"/>
</dbReference>
<dbReference type="GO" id="GO:0003885">
    <property type="term" value="F:D-arabinono-1,4-lactone oxidase activity"/>
    <property type="evidence" value="ECO:0007669"/>
    <property type="project" value="InterPro"/>
</dbReference>
<dbReference type="Pfam" id="PF01565">
    <property type="entry name" value="FAD_binding_4"/>
    <property type="match status" value="1"/>
</dbReference>
<keyword evidence="5" id="KW-1185">Reference proteome</keyword>
<dbReference type="PANTHER" id="PTHR43762:SF1">
    <property type="entry name" value="D-ARABINONO-1,4-LACTONE OXIDASE"/>
    <property type="match status" value="1"/>
</dbReference>
<dbReference type="RefSeq" id="WP_149842062.1">
    <property type="nucleotide sequence ID" value="NZ_VUOC01000004.1"/>
</dbReference>
<evidence type="ECO:0000313" key="5">
    <source>
        <dbReference type="Proteomes" id="UP000324611"/>
    </source>
</evidence>
<dbReference type="InterPro" id="IPR006094">
    <property type="entry name" value="Oxid_FAD_bind_N"/>
</dbReference>
<name>A0A5B2VML3_9BACT</name>
<dbReference type="Gene3D" id="3.30.43.10">
    <property type="entry name" value="Uridine Diphospho-n-acetylenolpyruvylglucosamine Reductase, domain 2"/>
    <property type="match status" value="1"/>
</dbReference>
<evidence type="ECO:0000256" key="1">
    <source>
        <dbReference type="ARBA" id="ARBA00022827"/>
    </source>
</evidence>
<dbReference type="Proteomes" id="UP000324611">
    <property type="component" value="Unassembled WGS sequence"/>
</dbReference>
<sequence>MQAEALKNWAGNYTYSTQQVHYPTSVTAVQQLVRELPGLRALGTRHCFNAIADSNAHLVSLQQLQQEIILDTAAMQVTVGAGMNYGQLSQYLHDHGLALHNLASLPHISIAGACATATHGSGSKNGNLATAVAALQLVTASGELVSLSREKDGDRFMGTVVSLGGAGLITQLTLNIQPAFTIQQYLYEQLPFQQLEHHLQDILSAAYSVSLFTDWQAPRFNQVWLKQLGGVYTAPDNFFSATPATRNLHPIGELSAEHCTEQLGIAGPWHERLPHFRMHFTPSSGEELQSEYFVPLADGYAALMALTPLMERIAPLLLISELRTIAADQYWMSPCYQQDCMAIHFTWKQDWPAVQQVLPLIEARLAPFRARPHWGKLFTMPPAKLAGLYERLPDFRQLLQEYDPQGKFRNAFMDTYIFGRY</sequence>
<gene>
    <name evidence="4" type="ORF">F0L74_32665</name>
</gene>
<evidence type="ECO:0000313" key="4">
    <source>
        <dbReference type="EMBL" id="KAA2240883.1"/>
    </source>
</evidence>